<dbReference type="GO" id="GO:0000166">
    <property type="term" value="F:nucleotide binding"/>
    <property type="evidence" value="ECO:0007669"/>
    <property type="project" value="UniProtKB-KW"/>
</dbReference>
<evidence type="ECO:0000256" key="3">
    <source>
        <dbReference type="ARBA" id="ARBA00023186"/>
    </source>
</evidence>
<dbReference type="Gene3D" id="3.40.50.300">
    <property type="entry name" value="P-loop containing nucleotide triphosphate hydrolases"/>
    <property type="match status" value="1"/>
</dbReference>
<evidence type="ECO:0000256" key="5">
    <source>
        <dbReference type="ARBA" id="ARBA00045658"/>
    </source>
</evidence>
<feature type="domain" description="CobW C-terminal" evidence="7">
    <location>
        <begin position="220"/>
        <end position="314"/>
    </location>
</feature>
<dbReference type="SUPFAM" id="SSF52540">
    <property type="entry name" value="P-loop containing nucleoside triphosphate hydrolases"/>
    <property type="match status" value="1"/>
</dbReference>
<dbReference type="Pfam" id="PF07683">
    <property type="entry name" value="CobW_C"/>
    <property type="match status" value="1"/>
</dbReference>
<gene>
    <name evidence="8" type="ORF">EGI31_18845</name>
</gene>
<comment type="caution">
    <text evidence="8">The sequence shown here is derived from an EMBL/GenBank/DDBJ whole genome shotgun (WGS) entry which is preliminary data.</text>
</comment>
<evidence type="ECO:0000313" key="9">
    <source>
        <dbReference type="Proteomes" id="UP001204144"/>
    </source>
</evidence>
<dbReference type="PANTHER" id="PTHR13748">
    <property type="entry name" value="COBW-RELATED"/>
    <property type="match status" value="1"/>
</dbReference>
<dbReference type="InterPro" id="IPR051316">
    <property type="entry name" value="Zinc-reg_GTPase_activator"/>
</dbReference>
<dbReference type="RefSeq" id="WP_255038684.1">
    <property type="nucleotide sequence ID" value="NZ_RJUF01000179.1"/>
</dbReference>
<dbReference type="Proteomes" id="UP001204144">
    <property type="component" value="Unassembled WGS sequence"/>
</dbReference>
<dbReference type="InterPro" id="IPR036627">
    <property type="entry name" value="CobW-likC_sf"/>
</dbReference>
<dbReference type="Gene3D" id="3.30.1220.10">
    <property type="entry name" value="CobW-like, C-terminal domain"/>
    <property type="match status" value="1"/>
</dbReference>
<evidence type="ECO:0000256" key="4">
    <source>
        <dbReference type="ARBA" id="ARBA00034320"/>
    </source>
</evidence>
<dbReference type="GO" id="GO:0005737">
    <property type="term" value="C:cytoplasm"/>
    <property type="evidence" value="ECO:0007669"/>
    <property type="project" value="TreeGrafter"/>
</dbReference>
<dbReference type="SMART" id="SM00833">
    <property type="entry name" value="CobW_C"/>
    <property type="match status" value="1"/>
</dbReference>
<dbReference type="InterPro" id="IPR011629">
    <property type="entry name" value="CobW-like_C"/>
</dbReference>
<dbReference type="InterPro" id="IPR003495">
    <property type="entry name" value="CobW/HypB/UreG_nucleotide-bd"/>
</dbReference>
<evidence type="ECO:0000259" key="7">
    <source>
        <dbReference type="SMART" id="SM00833"/>
    </source>
</evidence>
<dbReference type="Pfam" id="PF02492">
    <property type="entry name" value="cobW"/>
    <property type="match status" value="1"/>
</dbReference>
<dbReference type="GO" id="GO:0016787">
    <property type="term" value="F:hydrolase activity"/>
    <property type="evidence" value="ECO:0007669"/>
    <property type="project" value="UniProtKB-KW"/>
</dbReference>
<dbReference type="PANTHER" id="PTHR13748:SF62">
    <property type="entry name" value="COBW DOMAIN-CONTAINING PROTEIN"/>
    <property type="match status" value="1"/>
</dbReference>
<evidence type="ECO:0000256" key="1">
    <source>
        <dbReference type="ARBA" id="ARBA00022741"/>
    </source>
</evidence>
<keyword evidence="3" id="KW-0143">Chaperone</keyword>
<dbReference type="InterPro" id="IPR027417">
    <property type="entry name" value="P-loop_NTPase"/>
</dbReference>
<comment type="similarity">
    <text evidence="4">Belongs to the SIMIBI class G3E GTPase family. ZNG1 subfamily.</text>
</comment>
<dbReference type="EMBL" id="RJUF01000179">
    <property type="protein sequence ID" value="MCP9764997.1"/>
    <property type="molecule type" value="Genomic_DNA"/>
</dbReference>
<reference evidence="8 9" key="1">
    <citation type="submission" date="2018-11" db="EMBL/GenBank/DDBJ databases">
        <title>Novel bacteria species description.</title>
        <authorList>
            <person name="Han J.-H."/>
        </authorList>
    </citation>
    <scope>NUCLEOTIDE SEQUENCE [LARGE SCALE GENOMIC DNA]</scope>
    <source>
        <strain evidence="8 9">KCTC23259</strain>
    </source>
</reference>
<keyword evidence="2" id="KW-0378">Hydrolase</keyword>
<evidence type="ECO:0000256" key="6">
    <source>
        <dbReference type="ARBA" id="ARBA00049117"/>
    </source>
</evidence>
<accession>A0AAE3H5T1</accession>
<dbReference type="SUPFAM" id="SSF90002">
    <property type="entry name" value="Hypothetical protein YjiA, C-terminal domain"/>
    <property type="match status" value="1"/>
</dbReference>
<protein>
    <submittedName>
        <fullName evidence="8">GTP-binding protein</fullName>
    </submittedName>
</protein>
<evidence type="ECO:0000256" key="2">
    <source>
        <dbReference type="ARBA" id="ARBA00022801"/>
    </source>
</evidence>
<name>A0AAE3H5T1_9BACT</name>
<keyword evidence="9" id="KW-1185">Reference proteome</keyword>
<comment type="catalytic activity">
    <reaction evidence="6">
        <text>GTP + H2O = GDP + phosphate + H(+)</text>
        <dbReference type="Rhea" id="RHEA:19669"/>
        <dbReference type="ChEBI" id="CHEBI:15377"/>
        <dbReference type="ChEBI" id="CHEBI:15378"/>
        <dbReference type="ChEBI" id="CHEBI:37565"/>
        <dbReference type="ChEBI" id="CHEBI:43474"/>
        <dbReference type="ChEBI" id="CHEBI:58189"/>
    </reaction>
    <physiologicalReaction direction="left-to-right" evidence="6">
        <dbReference type="Rhea" id="RHEA:19670"/>
    </physiologicalReaction>
</comment>
<dbReference type="CDD" id="cd03112">
    <property type="entry name" value="CobW-like"/>
    <property type="match status" value="1"/>
</dbReference>
<evidence type="ECO:0000313" key="8">
    <source>
        <dbReference type="EMBL" id="MCP9764997.1"/>
    </source>
</evidence>
<dbReference type="AlphaFoldDB" id="A0AAE3H5T1"/>
<sequence length="318" mass="36239">MSKPVTILTGFLGSGKTTFLNQVLEQKPSIRFAIVENEFGEAGIDGELIIKPDNEIFELSNGCLCCSLNEGIYDILNELSHKTEQFDELIIETTGIADPANVASPFFSHSEIKKDFPVKRIVCLVDVELIEDQLTETEEAIKQLAFSDIILLNKTAKVSKVYLEEVKYKLLSINPFIKFFEENGMVFPVAEIFETVRDADLKIEENENKPHSHEHKHGKIKSFTFRFPEPFNDKELQMRLFGYLVFEAKGLYRIKGIINAKDVNHRLILQSVGQSLNISGGKAWQNDEIRESKIVFIGKDLDKAFFEEMLRGCMAEKY</sequence>
<comment type="function">
    <text evidence="5">Zinc chaperone that directly transfers zinc cofactor to target proteins, thereby activating them. Zinc is transferred from the CXCC motif in the GTPase domain to the zinc binding site in target proteins in a process requiring GTP hydrolysis.</text>
</comment>
<proteinExistence type="inferred from homology"/>
<keyword evidence="1" id="KW-0547">Nucleotide-binding</keyword>
<organism evidence="8 9">
    <name type="scientific">Lacihabitans soyangensis</name>
    <dbReference type="NCBI Taxonomy" id="869394"/>
    <lineage>
        <taxon>Bacteria</taxon>
        <taxon>Pseudomonadati</taxon>
        <taxon>Bacteroidota</taxon>
        <taxon>Cytophagia</taxon>
        <taxon>Cytophagales</taxon>
        <taxon>Leadbetterellaceae</taxon>
        <taxon>Lacihabitans</taxon>
    </lineage>
</organism>